<dbReference type="PANTHER" id="PTHR42695">
    <property type="entry name" value="GLUTAMINE AMIDOTRANSFERASE YLR126C-RELATED"/>
    <property type="match status" value="1"/>
</dbReference>
<dbReference type="Proteomes" id="UP001162800">
    <property type="component" value="Chromosome"/>
</dbReference>
<accession>A0ABY6GEW6</accession>
<dbReference type="Gene3D" id="3.40.50.880">
    <property type="match status" value="1"/>
</dbReference>
<protein>
    <submittedName>
        <fullName evidence="2">Type 1 glutamine amidotransferase</fullName>
    </submittedName>
</protein>
<reference evidence="2" key="1">
    <citation type="submission" date="2022-09" db="EMBL/GenBank/DDBJ databases">
        <title>The complete genome of Acidovorax sp. 5MLIR.</title>
        <authorList>
            <person name="Liu L."/>
            <person name="Yue J."/>
            <person name="Yang F."/>
            <person name="Yuan J."/>
            <person name="Li L."/>
        </authorList>
    </citation>
    <scope>NUCLEOTIDE SEQUENCE</scope>
    <source>
        <strain evidence="2">5MLIR</strain>
    </source>
</reference>
<dbReference type="Pfam" id="PF00117">
    <property type="entry name" value="GATase"/>
    <property type="match status" value="1"/>
</dbReference>
<dbReference type="PANTHER" id="PTHR42695:SF5">
    <property type="entry name" value="GLUTAMINE AMIDOTRANSFERASE YLR126C-RELATED"/>
    <property type="match status" value="1"/>
</dbReference>
<sequence>MKPVGIFQHTEVGAPGSIPGLLAELGVPARVLRIVDGEAVPQDPQASSGLVFMGGYMAVHDDLPWIAQELALIRRAVALGIPVIGHCLGSQLLATALGAEVTRAERSEIGWSRIGVAPGALAQEWFGQPAGEQLLTFQWHGDTFGIPPGAERIAGSAHCPNQAFVADGRHLAIQSHLEMTPALVALSVERNGAQMERQEAAGNPACSPRAEVLDDLDARTAEMRATLKRLYERWIQGLRA</sequence>
<keyword evidence="3" id="KW-1185">Reference proteome</keyword>
<evidence type="ECO:0000313" key="3">
    <source>
        <dbReference type="Proteomes" id="UP001162800"/>
    </source>
</evidence>
<organism evidence="2 3">
    <name type="scientific">Comamonas endophytica</name>
    <dbReference type="NCBI Taxonomy" id="2949090"/>
    <lineage>
        <taxon>Bacteria</taxon>
        <taxon>Pseudomonadati</taxon>
        <taxon>Pseudomonadota</taxon>
        <taxon>Betaproteobacteria</taxon>
        <taxon>Burkholderiales</taxon>
        <taxon>Comamonadaceae</taxon>
        <taxon>Comamonas</taxon>
    </lineage>
</organism>
<dbReference type="CDD" id="cd01741">
    <property type="entry name" value="GATase1_1"/>
    <property type="match status" value="1"/>
</dbReference>
<dbReference type="EMBL" id="CP106881">
    <property type="protein sequence ID" value="UYG53057.1"/>
    <property type="molecule type" value="Genomic_DNA"/>
</dbReference>
<proteinExistence type="predicted"/>
<evidence type="ECO:0000259" key="1">
    <source>
        <dbReference type="Pfam" id="PF00117"/>
    </source>
</evidence>
<evidence type="ECO:0000313" key="2">
    <source>
        <dbReference type="EMBL" id="UYG53057.1"/>
    </source>
</evidence>
<name>A0ABY6GEW6_9BURK</name>
<dbReference type="InterPro" id="IPR029062">
    <property type="entry name" value="Class_I_gatase-like"/>
</dbReference>
<dbReference type="InterPro" id="IPR017926">
    <property type="entry name" value="GATASE"/>
</dbReference>
<dbReference type="InterPro" id="IPR044992">
    <property type="entry name" value="ChyE-like"/>
</dbReference>
<gene>
    <name evidence="2" type="ORF">M9799_07535</name>
</gene>
<feature type="domain" description="Glutamine amidotransferase" evidence="1">
    <location>
        <begin position="22"/>
        <end position="181"/>
    </location>
</feature>
<dbReference type="PROSITE" id="PS51273">
    <property type="entry name" value="GATASE_TYPE_1"/>
    <property type="match status" value="1"/>
</dbReference>
<dbReference type="RefSeq" id="WP_231043050.1">
    <property type="nucleotide sequence ID" value="NZ_CP106881.1"/>
</dbReference>
<keyword evidence="2" id="KW-0315">Glutamine amidotransferase</keyword>
<dbReference type="SUPFAM" id="SSF52317">
    <property type="entry name" value="Class I glutamine amidotransferase-like"/>
    <property type="match status" value="1"/>
</dbReference>